<keyword evidence="2" id="KW-1185">Reference proteome</keyword>
<evidence type="ECO:0000313" key="1">
    <source>
        <dbReference type="EMBL" id="BBC29862.1"/>
    </source>
</evidence>
<gene>
    <name evidence="1" type="ORF">SGFS_011560</name>
</gene>
<evidence type="ECO:0000313" key="2">
    <source>
        <dbReference type="Proteomes" id="UP001321542"/>
    </source>
</evidence>
<organism evidence="1 2">
    <name type="scientific">Streptomyces graminofaciens</name>
    <dbReference type="NCBI Taxonomy" id="68212"/>
    <lineage>
        <taxon>Bacteria</taxon>
        <taxon>Bacillati</taxon>
        <taxon>Actinomycetota</taxon>
        <taxon>Actinomycetes</taxon>
        <taxon>Kitasatosporales</taxon>
        <taxon>Streptomycetaceae</taxon>
        <taxon>Streptomyces</taxon>
    </lineage>
</organism>
<reference evidence="1 2" key="2">
    <citation type="journal article" date="2023" name="ChemBioChem">
        <title>Acyltransferase Domain Exchange between Two Independent Type I Polyketide Synthases in the Same Producer Strain of Macrolide Antibiotics.</title>
        <authorList>
            <person name="Kudo F."/>
            <person name="Kishikawa K."/>
            <person name="Tsuboi K."/>
            <person name="Kido T."/>
            <person name="Usui T."/>
            <person name="Hashimoto J."/>
            <person name="Shin-Ya K."/>
            <person name="Miyanaga A."/>
            <person name="Eguchi T."/>
        </authorList>
    </citation>
    <scope>NUCLEOTIDE SEQUENCE [LARGE SCALE GENOMIC DNA]</scope>
    <source>
        <strain evidence="1 2">A-8890</strain>
    </source>
</reference>
<protein>
    <submittedName>
        <fullName evidence="1">Uncharacterized protein</fullName>
    </submittedName>
</protein>
<dbReference type="EMBL" id="AP018448">
    <property type="protein sequence ID" value="BBC29862.1"/>
    <property type="molecule type" value="Genomic_DNA"/>
</dbReference>
<reference evidence="1 2" key="1">
    <citation type="journal article" date="2010" name="ChemBioChem">
        <title>Cloning and characterization of the biosynthetic gene cluster of 16-membered macrolide antibiotic FD-891: involvement of a dual functional cytochrome P450 monooxygenase catalyzing epoxidation and hydroxylation.</title>
        <authorList>
            <person name="Kudo F."/>
            <person name="Motegi A."/>
            <person name="Mizoue K."/>
            <person name="Eguchi T."/>
        </authorList>
    </citation>
    <scope>NUCLEOTIDE SEQUENCE [LARGE SCALE GENOMIC DNA]</scope>
    <source>
        <strain evidence="1 2">A-8890</strain>
    </source>
</reference>
<proteinExistence type="predicted"/>
<dbReference type="Proteomes" id="UP001321542">
    <property type="component" value="Chromosome"/>
</dbReference>
<accession>A0ABN5V997</accession>
<sequence length="66" mass="6963">MRQVRPRHAGLDRVQIEVEQLVIVGNRTVVGALEPLGGEVGVDETDVFLFPAAQAEIGGGLVVVGK</sequence>
<name>A0ABN5V997_9ACTN</name>